<comment type="caution">
    <text evidence="2">The sequence shown here is derived from an EMBL/GenBank/DDBJ whole genome shotgun (WGS) entry which is preliminary data.</text>
</comment>
<feature type="compositionally biased region" description="Basic and acidic residues" evidence="1">
    <location>
        <begin position="562"/>
        <end position="599"/>
    </location>
</feature>
<feature type="compositionally biased region" description="Acidic residues" evidence="1">
    <location>
        <begin position="210"/>
        <end position="219"/>
    </location>
</feature>
<organism evidence="2 3">
    <name type="scientific">Lithohypha guttulata</name>
    <dbReference type="NCBI Taxonomy" id="1690604"/>
    <lineage>
        <taxon>Eukaryota</taxon>
        <taxon>Fungi</taxon>
        <taxon>Dikarya</taxon>
        <taxon>Ascomycota</taxon>
        <taxon>Pezizomycotina</taxon>
        <taxon>Eurotiomycetes</taxon>
        <taxon>Chaetothyriomycetidae</taxon>
        <taxon>Chaetothyriales</taxon>
        <taxon>Trichomeriaceae</taxon>
        <taxon>Lithohypha</taxon>
    </lineage>
</organism>
<gene>
    <name evidence="2" type="ORF">LTR05_004812</name>
</gene>
<feature type="region of interest" description="Disordered" evidence="1">
    <location>
        <begin position="1"/>
        <end position="89"/>
    </location>
</feature>
<feature type="compositionally biased region" description="Basic and acidic residues" evidence="1">
    <location>
        <begin position="37"/>
        <end position="48"/>
    </location>
</feature>
<feature type="compositionally biased region" description="Low complexity" evidence="1">
    <location>
        <begin position="289"/>
        <end position="298"/>
    </location>
</feature>
<feature type="region of interest" description="Disordered" evidence="1">
    <location>
        <begin position="122"/>
        <end position="328"/>
    </location>
</feature>
<feature type="compositionally biased region" description="Basic and acidic residues" evidence="1">
    <location>
        <begin position="66"/>
        <end position="88"/>
    </location>
</feature>
<feature type="region of interest" description="Disordered" evidence="1">
    <location>
        <begin position="1200"/>
        <end position="1259"/>
    </location>
</feature>
<feature type="compositionally biased region" description="Low complexity" evidence="1">
    <location>
        <begin position="1223"/>
        <end position="1243"/>
    </location>
</feature>
<evidence type="ECO:0000256" key="1">
    <source>
        <dbReference type="SAM" id="MobiDB-lite"/>
    </source>
</evidence>
<feature type="region of interest" description="Disordered" evidence="1">
    <location>
        <begin position="370"/>
        <end position="435"/>
    </location>
</feature>
<proteinExistence type="predicted"/>
<feature type="compositionally biased region" description="Basic and acidic residues" evidence="1">
    <location>
        <begin position="197"/>
        <end position="209"/>
    </location>
</feature>
<feature type="region of interest" description="Disordered" evidence="1">
    <location>
        <begin position="1072"/>
        <end position="1091"/>
    </location>
</feature>
<accession>A0AAN7SZB9</accession>
<feature type="region of interest" description="Disordered" evidence="1">
    <location>
        <begin position="457"/>
        <end position="625"/>
    </location>
</feature>
<keyword evidence="3" id="KW-1185">Reference proteome</keyword>
<feature type="compositionally biased region" description="Polar residues" evidence="1">
    <location>
        <begin position="50"/>
        <end position="59"/>
    </location>
</feature>
<reference evidence="2 3" key="1">
    <citation type="submission" date="2023-08" db="EMBL/GenBank/DDBJ databases">
        <title>Black Yeasts Isolated from many extreme environments.</title>
        <authorList>
            <person name="Coleine C."/>
            <person name="Stajich J.E."/>
            <person name="Selbmann L."/>
        </authorList>
    </citation>
    <scope>NUCLEOTIDE SEQUENCE [LARGE SCALE GENOMIC DNA]</scope>
    <source>
        <strain evidence="2 3">CCFEE 5910</strain>
    </source>
</reference>
<dbReference type="Proteomes" id="UP001309876">
    <property type="component" value="Unassembled WGS sequence"/>
</dbReference>
<feature type="region of interest" description="Disordered" evidence="1">
    <location>
        <begin position="654"/>
        <end position="697"/>
    </location>
</feature>
<feature type="compositionally biased region" description="Basic and acidic residues" evidence="1">
    <location>
        <begin position="523"/>
        <end position="551"/>
    </location>
</feature>
<name>A0AAN7SZB9_9EURO</name>
<feature type="compositionally biased region" description="Polar residues" evidence="1">
    <location>
        <begin position="25"/>
        <end position="35"/>
    </location>
</feature>
<feature type="compositionally biased region" description="Polar residues" evidence="1">
    <location>
        <begin position="165"/>
        <end position="178"/>
    </location>
</feature>
<feature type="compositionally biased region" description="Low complexity" evidence="1">
    <location>
        <begin position="238"/>
        <end position="257"/>
    </location>
</feature>
<sequence>MAELSSQDVVNHSQSVGDVLPSDVPVTTSQPTSLSGDGREVAEVKENGVHLNSNLSAQDDQVLEDSTARSDTDTSRADGEAKSTDARPVKKFATAKPVSFAKYNVPKVIAANVAKAQADKATLSTAPAPQPTLAGRPRLVAKTTASLSQKPKPFKSAAPDPMQVWNKNRITPQPSTKNLTDEELKQQYGIHLTSRLQADEDGKEAKWADIDDDDEDDWAPDTIEWNDGTKSTVHPDQAPATKSATTSKPSTPAAEAPRPILETKPSATFSTSIGPNATVLKLGARAETQQQAQKVAQQLKGSNDKSNTSSSNTPAPVPAKSPWAKLPPVEKASPVEIMPLPVMSSHPVPYSAGPPHALARPAREISADDFNRSGRDLTQPQLFMPNSGRYESVPEKSRRMSRNDQGFRPPALLQRPGQADLSAPEPSPAFQTHRTSFDVIRRRASSTLSGEAAQMARRMSIKSGETPVSIGDSAIAEGTESPTVPKPSQPATPAFQARGGDYMSGPGQTDAELEAQRAQQRRLMKEQAELARRRRLEDEARQEAEKQERIRQKLASLGPDPKTLKAEQDAKAKAEAEANAKSVENDKASGVATKERLVPERTVPSPPKPPQPTATGEPQQYGMMKVHPLDSLKKNISPTAQQPNAKPLANVQTLQPAVDEVSPEPPAASTNGVRSEDDADHVPAAMSPVPEPIPRANRPVAEVRMNWVRNDHRSPQSGNLWGAPHNKALGNGTFDQTLAGYAPQDLSSRASSTGQGWMNGRTPTVGQSPQLAHANQHVPETRSQALQNMTSPEPLPLAMNSEIDSMLPVRPPVPIGPPVQYHSSPLQSTALVNGNGAAPSSAAIAGWNNFGNVARVQERNEYEQYQREVAAKREDEKRNGVRPQANYNFDETFKQVQLGAQPDQRHITSITQSSMSPPNMFGAVGSMPPSVIGSQTNRGSRFFPTQVNGVPAQQPRAVTYTHIEVSRTPSPPPAEYSGSSHPAYENFSPIPIIRLPPEKAVVKLPPATPPTPPAPAVTIAPETPPQPVMPAPTSQPMTWAARVSMPPPKPAAPLRAVSQPIVKNPSWQERFNGLLGNNHRKQSDANQAAQFSGQAQPVLAVASATKEPLDVMPTRSAAVSLPRSSSATTTDGSKFTSKDVEDEEDLFEDREAGSLPILYFPNDAPAISWPRAIPGRIAPTPPDAQSAFMFMGSPWREERTTKPQFAIVRAPGSEKSVRRDLPIKPTTTTNINPRNHPRQSSSVRRGHRGGRSRPTPAKA</sequence>
<feature type="region of interest" description="Disordered" evidence="1">
    <location>
        <begin position="1115"/>
        <end position="1146"/>
    </location>
</feature>
<protein>
    <submittedName>
        <fullName evidence="2">Uncharacterized protein</fullName>
    </submittedName>
</protein>
<evidence type="ECO:0000313" key="3">
    <source>
        <dbReference type="Proteomes" id="UP001309876"/>
    </source>
</evidence>
<feature type="compositionally biased region" description="Polar residues" evidence="1">
    <location>
        <begin position="1"/>
        <end position="16"/>
    </location>
</feature>
<feature type="compositionally biased region" description="Polar residues" evidence="1">
    <location>
        <begin position="265"/>
        <end position="275"/>
    </location>
</feature>
<evidence type="ECO:0000313" key="2">
    <source>
        <dbReference type="EMBL" id="KAK5085527.1"/>
    </source>
</evidence>
<dbReference type="AlphaFoldDB" id="A0AAN7SZB9"/>
<dbReference type="EMBL" id="JAVRRJ010000004">
    <property type="protein sequence ID" value="KAK5085527.1"/>
    <property type="molecule type" value="Genomic_DNA"/>
</dbReference>
<feature type="compositionally biased region" description="Polar residues" evidence="1">
    <location>
        <begin position="1122"/>
        <end position="1135"/>
    </location>
</feature>
<dbReference type="CDD" id="cd22249">
    <property type="entry name" value="UDM1_RNF168_RNF169-like"/>
    <property type="match status" value="1"/>
</dbReference>
<feature type="compositionally biased region" description="Basic and acidic residues" evidence="1">
    <location>
        <begin position="392"/>
        <end position="402"/>
    </location>
</feature>